<dbReference type="GO" id="GO:0009279">
    <property type="term" value="C:cell outer membrane"/>
    <property type="evidence" value="ECO:0007669"/>
    <property type="project" value="UniProtKB-SubCell"/>
</dbReference>
<keyword evidence="8 15" id="KW-0675">Receptor</keyword>
<evidence type="ECO:0000256" key="6">
    <source>
        <dbReference type="ARBA" id="ARBA00023077"/>
    </source>
</evidence>
<dbReference type="PROSITE" id="PS52016">
    <property type="entry name" value="TONB_DEPENDENT_REC_3"/>
    <property type="match status" value="1"/>
</dbReference>
<reference evidence="15 16" key="1">
    <citation type="journal article" date="2006" name="Int. J. Syst. Evol. Microbiol.">
        <title>Myroides pelagicus sp. nov., isolated from seawater in Thailand.</title>
        <authorList>
            <person name="Yoon J."/>
            <person name="Maneerat S."/>
            <person name="Kawai F."/>
            <person name="Yokota A."/>
        </authorList>
    </citation>
    <scope>NUCLEOTIDE SEQUENCE [LARGE SCALE GENOMIC DNA]</scope>
    <source>
        <strain evidence="15 16">SM1T</strain>
    </source>
</reference>
<evidence type="ECO:0000256" key="7">
    <source>
        <dbReference type="ARBA" id="ARBA00023136"/>
    </source>
</evidence>
<evidence type="ECO:0000256" key="1">
    <source>
        <dbReference type="ARBA" id="ARBA00004571"/>
    </source>
</evidence>
<dbReference type="GO" id="GO:0015344">
    <property type="term" value="F:siderophore uptake transmembrane transporter activity"/>
    <property type="evidence" value="ECO:0007669"/>
    <property type="project" value="TreeGrafter"/>
</dbReference>
<dbReference type="Gene3D" id="2.170.130.10">
    <property type="entry name" value="TonB-dependent receptor, plug domain"/>
    <property type="match status" value="1"/>
</dbReference>
<keyword evidence="5 12" id="KW-0732">Signal</keyword>
<evidence type="ECO:0000256" key="2">
    <source>
        <dbReference type="ARBA" id="ARBA00022448"/>
    </source>
</evidence>
<dbReference type="PANTHER" id="PTHR30069:SF29">
    <property type="entry name" value="HEMOGLOBIN AND HEMOGLOBIN-HAPTOGLOBIN-BINDING PROTEIN 1-RELATED"/>
    <property type="match status" value="1"/>
</dbReference>
<keyword evidence="9 10" id="KW-0998">Cell outer membrane</keyword>
<gene>
    <name evidence="15" type="ORF">GJV77_01310</name>
</gene>
<evidence type="ECO:0000256" key="9">
    <source>
        <dbReference type="ARBA" id="ARBA00023237"/>
    </source>
</evidence>
<proteinExistence type="inferred from homology"/>
<protein>
    <submittedName>
        <fullName evidence="15">TonB-dependent receptor</fullName>
    </submittedName>
</protein>
<dbReference type="AlphaFoldDB" id="A0A7K1GI68"/>
<comment type="similarity">
    <text evidence="10 11">Belongs to the TonB-dependent receptor family.</text>
</comment>
<dbReference type="InterPro" id="IPR039426">
    <property type="entry name" value="TonB-dep_rcpt-like"/>
</dbReference>
<evidence type="ECO:0000313" key="15">
    <source>
        <dbReference type="EMBL" id="MTH28566.1"/>
    </source>
</evidence>
<evidence type="ECO:0000256" key="5">
    <source>
        <dbReference type="ARBA" id="ARBA00022729"/>
    </source>
</evidence>
<dbReference type="GO" id="GO:0044718">
    <property type="term" value="P:siderophore transmembrane transport"/>
    <property type="evidence" value="ECO:0007669"/>
    <property type="project" value="TreeGrafter"/>
</dbReference>
<keyword evidence="7 10" id="KW-0472">Membrane</keyword>
<keyword evidence="4 10" id="KW-0812">Transmembrane</keyword>
<keyword evidence="3 10" id="KW-1134">Transmembrane beta strand</keyword>
<keyword evidence="6 11" id="KW-0798">TonB box</keyword>
<evidence type="ECO:0000256" key="4">
    <source>
        <dbReference type="ARBA" id="ARBA00022692"/>
    </source>
</evidence>
<feature type="domain" description="TonB-dependent receptor plug" evidence="14">
    <location>
        <begin position="57"/>
        <end position="158"/>
    </location>
</feature>
<evidence type="ECO:0000256" key="11">
    <source>
        <dbReference type="RuleBase" id="RU003357"/>
    </source>
</evidence>
<dbReference type="CDD" id="cd01347">
    <property type="entry name" value="ligand_gated_channel"/>
    <property type="match status" value="1"/>
</dbReference>
<evidence type="ECO:0000256" key="12">
    <source>
        <dbReference type="SAM" id="SignalP"/>
    </source>
</evidence>
<evidence type="ECO:0000256" key="8">
    <source>
        <dbReference type="ARBA" id="ARBA00023170"/>
    </source>
</evidence>
<name>A0A7K1GI68_9FLAO</name>
<dbReference type="EMBL" id="WMJY01000002">
    <property type="protein sequence ID" value="MTH28566.1"/>
    <property type="molecule type" value="Genomic_DNA"/>
</dbReference>
<dbReference type="InterPro" id="IPR000531">
    <property type="entry name" value="Beta-barrel_TonB"/>
</dbReference>
<feature type="domain" description="TonB-dependent receptor-like beta-barrel" evidence="13">
    <location>
        <begin position="224"/>
        <end position="602"/>
    </location>
</feature>
<evidence type="ECO:0000256" key="10">
    <source>
        <dbReference type="PROSITE-ProRule" id="PRU01360"/>
    </source>
</evidence>
<feature type="chain" id="PRO_5029894593" evidence="12">
    <location>
        <begin position="20"/>
        <end position="629"/>
    </location>
</feature>
<dbReference type="Pfam" id="PF00593">
    <property type="entry name" value="TonB_dep_Rec_b-barrel"/>
    <property type="match status" value="1"/>
</dbReference>
<dbReference type="InterPro" id="IPR037066">
    <property type="entry name" value="Plug_dom_sf"/>
</dbReference>
<dbReference type="InterPro" id="IPR036942">
    <property type="entry name" value="Beta-barrel_TonB_sf"/>
</dbReference>
<evidence type="ECO:0000259" key="14">
    <source>
        <dbReference type="Pfam" id="PF07715"/>
    </source>
</evidence>
<comment type="caution">
    <text evidence="15">The sequence shown here is derived from an EMBL/GenBank/DDBJ whole genome shotgun (WGS) entry which is preliminary data.</text>
</comment>
<evidence type="ECO:0000313" key="16">
    <source>
        <dbReference type="Proteomes" id="UP000488936"/>
    </source>
</evidence>
<dbReference type="Pfam" id="PF07715">
    <property type="entry name" value="Plug"/>
    <property type="match status" value="1"/>
</dbReference>
<organism evidence="15 16">
    <name type="scientific">Myroides pelagicus</name>
    <dbReference type="NCBI Taxonomy" id="270914"/>
    <lineage>
        <taxon>Bacteria</taxon>
        <taxon>Pseudomonadati</taxon>
        <taxon>Bacteroidota</taxon>
        <taxon>Flavobacteriia</taxon>
        <taxon>Flavobacteriales</taxon>
        <taxon>Flavobacteriaceae</taxon>
        <taxon>Myroides</taxon>
    </lineage>
</organism>
<dbReference type="InterPro" id="IPR012910">
    <property type="entry name" value="Plug_dom"/>
</dbReference>
<keyword evidence="2 10" id="KW-0813">Transport</keyword>
<accession>A0A7K1GI68</accession>
<keyword evidence="16" id="KW-1185">Reference proteome</keyword>
<dbReference type="OrthoDB" id="9758472at2"/>
<evidence type="ECO:0000256" key="3">
    <source>
        <dbReference type="ARBA" id="ARBA00022452"/>
    </source>
</evidence>
<dbReference type="RefSeq" id="WP_155034557.1">
    <property type="nucleotide sequence ID" value="NZ_JBHTIG010000038.1"/>
</dbReference>
<dbReference type="Proteomes" id="UP000488936">
    <property type="component" value="Unassembled WGS sequence"/>
</dbReference>
<feature type="signal peptide" evidence="12">
    <location>
        <begin position="1"/>
        <end position="19"/>
    </location>
</feature>
<dbReference type="SUPFAM" id="SSF56935">
    <property type="entry name" value="Porins"/>
    <property type="match status" value="1"/>
</dbReference>
<sequence length="629" mass="71449">MRTLFLTSMLSLTSLAVFAQENGEKTKGIKETETTNIEEIVIYNQRLQLPSTLKNRNITIIDQQVIKQLPVSSVNELLSYSAGVDIRQRGPFGTQADLSIDGGSFEQNILLLNGQKISDPQTGHNSLNIPIPLEAIERIEIVRGPSARLYGVNSLTGVVNIVTKNPKKDGVFAHLYGGTNFKKDKENDHGEVYNGRGIQVGGTLVGKKSNHMLFGSHDSSNGYRYNTAFHNNKAFYQGNFIPNENNSIMVLGGYARSSFGANGFYAAPGDKESKEVVSTTMFNISSRHYLNDRFTLLPSVAYRYNFDDYRYFRHNLDRARSRHYSHAITSNLRGEYLTDFAKLSFGGEMRYEEINSTNIGDHSKVNYGLYAEMQKEFFNRLNVNVGAYINYNTQYGWEFFPGIDASYIVNDHWKVLFNAGTASRLPSFTDLYLDQRPGNIGNPALEPERAYQIEIGGKYQKNRFTAEAFAFYRDIDDFIDWIRVDTSNPYQPYNAMKNKTKGVNTKVNYQLGSNASLWNLGLSYTYLDPKIENSDPTKLSKYAIESLRNQLVATVNYSHKNFNATLANRYSERISYKSYWVTDVRLNYTLDKYNMYIDAQNIFDTTFIEAGAVPMPGRWFSVGVRYNGL</sequence>
<dbReference type="PANTHER" id="PTHR30069">
    <property type="entry name" value="TONB-DEPENDENT OUTER MEMBRANE RECEPTOR"/>
    <property type="match status" value="1"/>
</dbReference>
<comment type="subcellular location">
    <subcellularLocation>
        <location evidence="1 10">Cell outer membrane</location>
        <topology evidence="1 10">Multi-pass membrane protein</topology>
    </subcellularLocation>
</comment>
<dbReference type="Gene3D" id="2.40.170.20">
    <property type="entry name" value="TonB-dependent receptor, beta-barrel domain"/>
    <property type="match status" value="1"/>
</dbReference>
<evidence type="ECO:0000259" key="13">
    <source>
        <dbReference type="Pfam" id="PF00593"/>
    </source>
</evidence>